<evidence type="ECO:0000313" key="3">
    <source>
        <dbReference type="EMBL" id="WRT69922.1"/>
    </source>
</evidence>
<dbReference type="Proteomes" id="UP001329825">
    <property type="component" value="Chromosome 10"/>
</dbReference>
<reference evidence="3 4" key="1">
    <citation type="submission" date="2024-01" db="EMBL/GenBank/DDBJ databases">
        <title>Comparative genomics of Cryptococcus and Kwoniella reveals pathogenesis evolution and contrasting modes of karyotype evolution via chromosome fusion or intercentromeric recombination.</title>
        <authorList>
            <person name="Coelho M.A."/>
            <person name="David-Palma M."/>
            <person name="Shea T."/>
            <person name="Bowers K."/>
            <person name="McGinley-Smith S."/>
            <person name="Mohammad A.W."/>
            <person name="Gnirke A."/>
            <person name="Yurkov A.M."/>
            <person name="Nowrousian M."/>
            <person name="Sun S."/>
            <person name="Cuomo C.A."/>
            <person name="Heitman J."/>
        </authorList>
    </citation>
    <scope>NUCLEOTIDE SEQUENCE [LARGE SCALE GENOMIC DNA]</scope>
    <source>
        <strain evidence="3">CBS 11374</strain>
    </source>
</reference>
<dbReference type="EMBL" id="CP141890">
    <property type="protein sequence ID" value="WRT69922.1"/>
    <property type="molecule type" value="Genomic_DNA"/>
</dbReference>
<evidence type="ECO:0000256" key="1">
    <source>
        <dbReference type="SAM" id="MobiDB-lite"/>
    </source>
</evidence>
<organism evidence="3 4">
    <name type="scientific">Kwoniella shivajii</name>
    <dbReference type="NCBI Taxonomy" id="564305"/>
    <lineage>
        <taxon>Eukaryota</taxon>
        <taxon>Fungi</taxon>
        <taxon>Dikarya</taxon>
        <taxon>Basidiomycota</taxon>
        <taxon>Agaricomycotina</taxon>
        <taxon>Tremellomycetes</taxon>
        <taxon>Tremellales</taxon>
        <taxon>Cryptococcaceae</taxon>
        <taxon>Kwoniella</taxon>
    </lineage>
</organism>
<name>A0ABZ1D7B9_9TREE</name>
<keyword evidence="2" id="KW-1133">Transmembrane helix</keyword>
<feature type="compositionally biased region" description="Low complexity" evidence="1">
    <location>
        <begin position="52"/>
        <end position="65"/>
    </location>
</feature>
<feature type="compositionally biased region" description="Polar residues" evidence="1">
    <location>
        <begin position="119"/>
        <end position="135"/>
    </location>
</feature>
<feature type="region of interest" description="Disordered" evidence="1">
    <location>
        <begin position="115"/>
        <end position="154"/>
    </location>
</feature>
<protein>
    <submittedName>
        <fullName evidence="3">Uncharacterized protein</fullName>
    </submittedName>
</protein>
<accession>A0ABZ1D7B9</accession>
<keyword evidence="2" id="KW-0812">Transmembrane</keyword>
<sequence length="709" mass="76593">MIIPPDPEKDPRLFDPSSSTPSLILAPSEYDDTTSRWDGDAESLPPYRRSRGSISSQASHASSSQNEETSIPHRIIIPTTSTPNHLYLDHASPISSTGSLTPTLSRSRLPLGLPHFNDHSLSPSTTLQGSNSSSKLWEGSSAPEKNKKRKCGCLPTPSPGMQRWWAKWRRWVQAVMVVILVGIGLAVGLLVGMNKAKQNKAPAPWQKPWMAQDTDGKRATAWAGNGSFNLTYDSSRDGPSSAEGTLSDCNSFTSLNLTSSPFGTLFTAFPASKLSVASFSFPLPSSGNPPSDIFINSRGFGSSGSIHFLGSDGPEAVISSGQEGQILIDVVVRYSGNQDLNTMMKVCKMSRGSDGVGVGIYSPTETDGKLFNIFKLNPNLVPTNLVIIRLPPSLFSGHSPALEFPSFSVNSDHMAIRLGNLNNIASFDSLNLTTYRGTVTTNYVQTKNAVVTAVEGDVKGIWNVSDSLLVNITEGSIVSDLILHDPNIYNDNATTLSSASMTDYTLVSRNASPDDDGDGGGDMDVGIEDEIHSLLNCTSTNATSNGTLPIITTNLFTSSGYVNVRYLHQPTSISLSAILATQEGDMNIVFNPNYVGPFLTKNHWGQINIKTPSPIRDSDPKSLQRSRQIIIDPIEVLPNSTFYTIGYTTEDFDDSPDTLSGVVYWADTKPNGKPILRTIEQVQADQSIQNNQLIIMGSWGDVEISFDGQ</sequence>
<gene>
    <name evidence="3" type="ORF">IL334_006913</name>
</gene>
<feature type="region of interest" description="Disordered" evidence="1">
    <location>
        <begin position="1"/>
        <end position="72"/>
    </location>
</feature>
<keyword evidence="4" id="KW-1185">Reference proteome</keyword>
<dbReference type="GeneID" id="87959043"/>
<dbReference type="RefSeq" id="XP_062794661.1">
    <property type="nucleotide sequence ID" value="XM_062938610.1"/>
</dbReference>
<feature type="transmembrane region" description="Helical" evidence="2">
    <location>
        <begin position="171"/>
        <end position="193"/>
    </location>
</feature>
<evidence type="ECO:0000256" key="2">
    <source>
        <dbReference type="SAM" id="Phobius"/>
    </source>
</evidence>
<feature type="compositionally biased region" description="Basic and acidic residues" evidence="1">
    <location>
        <begin position="1"/>
        <end position="13"/>
    </location>
</feature>
<keyword evidence="2" id="KW-0472">Membrane</keyword>
<proteinExistence type="predicted"/>
<evidence type="ECO:0000313" key="4">
    <source>
        <dbReference type="Proteomes" id="UP001329825"/>
    </source>
</evidence>